<dbReference type="SMART" id="SM01057">
    <property type="entry name" value="Carb_anhydrase"/>
    <property type="match status" value="1"/>
</dbReference>
<protein>
    <recommendedName>
        <fullName evidence="2 6">Carbonic anhydrase</fullName>
        <ecNumber evidence="2 6">4.2.1.1</ecNumber>
    </recommendedName>
</protein>
<dbReference type="EC" id="4.2.1.1" evidence="2 6"/>
<proteinExistence type="inferred from homology"/>
<dbReference type="KEGG" id="clec:106663677"/>
<dbReference type="PROSITE" id="PS00162">
    <property type="entry name" value="ALPHA_CA_1"/>
    <property type="match status" value="1"/>
</dbReference>
<dbReference type="Pfam" id="PF00194">
    <property type="entry name" value="Carb_anhydrase"/>
    <property type="match status" value="1"/>
</dbReference>
<evidence type="ECO:0000313" key="9">
    <source>
        <dbReference type="Proteomes" id="UP000494040"/>
    </source>
</evidence>
<comment type="similarity">
    <text evidence="1 6">Belongs to the alpha-carbonic anhydrase family.</text>
</comment>
<organism evidence="8 9">
    <name type="scientific">Cimex lectularius</name>
    <name type="common">Bed bug</name>
    <name type="synonym">Acanthia lectularia</name>
    <dbReference type="NCBI Taxonomy" id="79782"/>
    <lineage>
        <taxon>Eukaryota</taxon>
        <taxon>Metazoa</taxon>
        <taxon>Ecdysozoa</taxon>
        <taxon>Arthropoda</taxon>
        <taxon>Hexapoda</taxon>
        <taxon>Insecta</taxon>
        <taxon>Pterygota</taxon>
        <taxon>Neoptera</taxon>
        <taxon>Paraneoptera</taxon>
        <taxon>Hemiptera</taxon>
        <taxon>Heteroptera</taxon>
        <taxon>Panheteroptera</taxon>
        <taxon>Cimicomorpha</taxon>
        <taxon>Cimicidae</taxon>
        <taxon>Cimex</taxon>
    </lineage>
</organism>
<evidence type="ECO:0000256" key="3">
    <source>
        <dbReference type="ARBA" id="ARBA00022723"/>
    </source>
</evidence>
<keyword evidence="4 6" id="KW-0862">Zinc</keyword>
<comment type="cofactor">
    <cofactor evidence="6">
        <name>Zn(2+)</name>
        <dbReference type="ChEBI" id="CHEBI:29105"/>
    </cofactor>
</comment>
<keyword evidence="6" id="KW-0456">Lyase</keyword>
<evidence type="ECO:0000256" key="5">
    <source>
        <dbReference type="ARBA" id="ARBA00023180"/>
    </source>
</evidence>
<dbReference type="OrthoDB" id="429145at2759"/>
<dbReference type="PANTHER" id="PTHR18952">
    <property type="entry name" value="CARBONIC ANHYDRASE"/>
    <property type="match status" value="1"/>
</dbReference>
<dbReference type="EnsemblMetazoa" id="XM_014388697.2">
    <property type="protein sequence ID" value="XP_014244183.1"/>
    <property type="gene ID" value="LOC106663677"/>
</dbReference>
<name>A0A8I6RFZ0_CIMLE</name>
<dbReference type="GeneID" id="106663677"/>
<keyword evidence="9" id="KW-1185">Reference proteome</keyword>
<dbReference type="FunFam" id="3.10.200.10:FF:000003">
    <property type="entry name" value="Carbonic anhydrase 12"/>
    <property type="match status" value="1"/>
</dbReference>
<feature type="domain" description="Alpha-carbonic anhydrase" evidence="7">
    <location>
        <begin position="25"/>
        <end position="281"/>
    </location>
</feature>
<dbReference type="Gene3D" id="3.10.200.10">
    <property type="entry name" value="Alpha carbonic anhydrase"/>
    <property type="match status" value="1"/>
</dbReference>
<evidence type="ECO:0000259" key="7">
    <source>
        <dbReference type="PROSITE" id="PS51144"/>
    </source>
</evidence>
<dbReference type="CDD" id="cd00326">
    <property type="entry name" value="alpha_CA"/>
    <property type="match status" value="1"/>
</dbReference>
<accession>A0A8I6RFZ0</accession>
<comment type="function">
    <text evidence="6">Reversible hydration of carbon dioxide.</text>
</comment>
<dbReference type="InterPro" id="IPR018338">
    <property type="entry name" value="Carbonic_anhydrase_a-class_CS"/>
</dbReference>
<evidence type="ECO:0000256" key="6">
    <source>
        <dbReference type="RuleBase" id="RU367011"/>
    </source>
</evidence>
<keyword evidence="6" id="KW-0732">Signal</keyword>
<dbReference type="GO" id="GO:0005737">
    <property type="term" value="C:cytoplasm"/>
    <property type="evidence" value="ECO:0007669"/>
    <property type="project" value="TreeGrafter"/>
</dbReference>
<dbReference type="RefSeq" id="XP_014244183.1">
    <property type="nucleotide sequence ID" value="XM_014388697.2"/>
</dbReference>
<dbReference type="AlphaFoldDB" id="A0A8I6RFZ0"/>
<evidence type="ECO:0000256" key="4">
    <source>
        <dbReference type="ARBA" id="ARBA00022833"/>
    </source>
</evidence>
<evidence type="ECO:0000313" key="8">
    <source>
        <dbReference type="EnsemblMetazoa" id="XP_014244183.1"/>
    </source>
</evidence>
<keyword evidence="3 6" id="KW-0479">Metal-binding</keyword>
<evidence type="ECO:0000256" key="1">
    <source>
        <dbReference type="ARBA" id="ARBA00010718"/>
    </source>
</evidence>
<feature type="chain" id="PRO_5035340815" description="Carbonic anhydrase" evidence="6">
    <location>
        <begin position="25"/>
        <end position="308"/>
    </location>
</feature>
<dbReference type="GO" id="GO:0004089">
    <property type="term" value="F:carbonate dehydratase activity"/>
    <property type="evidence" value="ECO:0007669"/>
    <property type="project" value="UniProtKB-UniRule"/>
</dbReference>
<dbReference type="InterPro" id="IPR001148">
    <property type="entry name" value="CA_dom"/>
</dbReference>
<comment type="catalytic activity">
    <reaction evidence="6">
        <text>hydrogencarbonate + H(+) = CO2 + H2O</text>
        <dbReference type="Rhea" id="RHEA:10748"/>
        <dbReference type="ChEBI" id="CHEBI:15377"/>
        <dbReference type="ChEBI" id="CHEBI:15378"/>
        <dbReference type="ChEBI" id="CHEBI:16526"/>
        <dbReference type="ChEBI" id="CHEBI:17544"/>
        <dbReference type="EC" id="4.2.1.1"/>
    </reaction>
</comment>
<keyword evidence="5" id="KW-0325">Glycoprotein</keyword>
<dbReference type="SUPFAM" id="SSF51069">
    <property type="entry name" value="Carbonic anhydrase"/>
    <property type="match status" value="1"/>
</dbReference>
<evidence type="ECO:0000256" key="2">
    <source>
        <dbReference type="ARBA" id="ARBA00012925"/>
    </source>
</evidence>
<dbReference type="GO" id="GO:0008270">
    <property type="term" value="F:zinc ion binding"/>
    <property type="evidence" value="ECO:0007669"/>
    <property type="project" value="UniProtKB-UniRule"/>
</dbReference>
<dbReference type="InterPro" id="IPR023561">
    <property type="entry name" value="Carbonic_anhydrase_a-class"/>
</dbReference>
<dbReference type="InterPro" id="IPR036398">
    <property type="entry name" value="CA_dom_sf"/>
</dbReference>
<dbReference type="Proteomes" id="UP000494040">
    <property type="component" value="Unassembled WGS sequence"/>
</dbReference>
<sequence length="308" mass="35504">MHSLVSLLHVLVLCQLLFLPLVLGTTFGYDEDDGPHKWPRLFKECGGKYQSPINIEHKMVKVKTFRALQFHGFDQLPLNTHIKNNGHSVEVRLDTDEPIQISGGPLHRNSYTLEQMHFHWGRNDSVGSENTINGHPYPMEVHLVFFKTIYGTFANALKSGEDALTVLALLVERSEKNNRAYAELFDHVTKVNVPSQKMDLPYPLPLYYLLPNNTENYYTYHGSLTTPPCLEVVTWIEFTTPIPVSHQQLEMIRKLYSDHGPLAENYRPVQELHGRTIYYNERNSSPPLLNIYTNLVIFVINCLLIRYI</sequence>
<dbReference type="PROSITE" id="PS51144">
    <property type="entry name" value="ALPHA_CA_2"/>
    <property type="match status" value="1"/>
</dbReference>
<dbReference type="OMA" id="MHAVFYK"/>
<reference evidence="8" key="1">
    <citation type="submission" date="2022-01" db="UniProtKB">
        <authorList>
            <consortium name="EnsemblMetazoa"/>
        </authorList>
    </citation>
    <scope>IDENTIFICATION</scope>
</reference>
<feature type="signal peptide" evidence="6">
    <location>
        <begin position="1"/>
        <end position="24"/>
    </location>
</feature>
<dbReference type="PANTHER" id="PTHR18952:SF124">
    <property type="entry name" value="CARBONIC ANHYDRASE 7"/>
    <property type="match status" value="1"/>
</dbReference>